<dbReference type="EMBL" id="RBIZ01000003">
    <property type="protein sequence ID" value="RKR64996.1"/>
    <property type="molecule type" value="Genomic_DNA"/>
</dbReference>
<gene>
    <name evidence="3" type="ORF">C7387_1715</name>
</gene>
<protein>
    <submittedName>
        <fullName evidence="3">Exodeoxyribonuclease VIII</fullName>
    </submittedName>
</protein>
<dbReference type="InterPro" id="IPR012337">
    <property type="entry name" value="RNaseH-like_sf"/>
</dbReference>
<keyword evidence="4" id="KW-1185">Reference proteome</keyword>
<dbReference type="Proteomes" id="UP000267341">
    <property type="component" value="Unassembled WGS sequence"/>
</dbReference>
<sequence>MNNYAYLIKAKAKSTDAKSQFCQFPAKSDSRAEREILNILEDAGIQVGRGADHQLPIRTNFPVFDDLPEDGVLDATWCDRYELGGVDGLTWQKIVVAEAAPAPASTVLDTTAQPADDSAPLPATIEQPLPSANEDEDLVIDPDDDDRTEYPVAQMTFSRRLLSQFICDSTAHHINQAQRVQVIELSIDTDNHYVQNLLLTTRNIPELENLTTALLWKYTNAVKTVFDPALRHELTRVIQFSKLWLATEHPDRGILVREWAKGNRITSVMRTPSGADAGGYNNTDRLTPQTKIGLEYEISLGLLAREHEFDIYNVPFEIDAQASAMMNRVDNHEFLATCSLFTSMPGGLDYSRACNIATVKTTPEGLWKDPPRHREHLNRVMTETDHAHPDQLIVDIACGCSSSPMPMTSKEPQPSEEEINKQLAAERGEPVPGISDSNDPNWIHEDLTKMPPAHGETEESGNVSADVEDDKPRKKTYDDLRNDLHEAIASIKPKNPPIPETTSDVQMEETGNIEDKATAPIPESPATDLPVESDASAVEQATVLNTGTSHHNNDAEECQDFPHLMVDVESLGNNPDAPIVSIGAVFFNPSVGAYGPEFYKVISLESAMASGGITDASTIIWWLKQSSEARSAIVVDDAIPLDDALLQLNDFISENTTSGDLSVQVWGNGATFDNVLMRRSYKRSGITCPWKIVNDRDVRTIVELGNAVGIDPRYSIPFEGDMHNALADARHQAKYVSAIWQRLTAN</sequence>
<dbReference type="RefSeq" id="WP_120816504.1">
    <property type="nucleotide sequence ID" value="NZ_RBIZ01000003.1"/>
</dbReference>
<dbReference type="Pfam" id="PF06630">
    <property type="entry name" value="Exonuc_VIII"/>
    <property type="match status" value="1"/>
</dbReference>
<evidence type="ECO:0000313" key="4">
    <source>
        <dbReference type="Proteomes" id="UP000267341"/>
    </source>
</evidence>
<comment type="caution">
    <text evidence="3">The sequence shown here is derived from an EMBL/GenBank/DDBJ whole genome shotgun (WGS) entry which is preliminary data.</text>
</comment>
<dbReference type="InterPro" id="IPR033390">
    <property type="entry name" value="Rv2179c-like"/>
</dbReference>
<dbReference type="GeneID" id="66903743"/>
<feature type="compositionally biased region" description="Acidic residues" evidence="1">
    <location>
        <begin position="133"/>
        <end position="142"/>
    </location>
</feature>
<evidence type="ECO:0000256" key="1">
    <source>
        <dbReference type="SAM" id="MobiDB-lite"/>
    </source>
</evidence>
<accession>A0ABX9S3D7</accession>
<dbReference type="Gene3D" id="3.30.420.10">
    <property type="entry name" value="Ribonuclease H-like superfamily/Ribonuclease H"/>
    <property type="match status" value="1"/>
</dbReference>
<dbReference type="InterPro" id="IPR010584">
    <property type="entry name" value="ExoDNase_VIII"/>
</dbReference>
<dbReference type="InterPro" id="IPR036397">
    <property type="entry name" value="RNaseH_sf"/>
</dbReference>
<name>A0ABX9S3D7_9ENTR</name>
<feature type="region of interest" description="Disordered" evidence="1">
    <location>
        <begin position="427"/>
        <end position="474"/>
    </location>
</feature>
<dbReference type="SUPFAM" id="SSF53098">
    <property type="entry name" value="Ribonuclease H-like"/>
    <property type="match status" value="1"/>
</dbReference>
<reference evidence="3 4" key="1">
    <citation type="submission" date="2018-10" db="EMBL/GenBank/DDBJ databases">
        <title>Genomic Encyclopedia of Type Strains, Phase IV (KMG-IV): sequencing the most valuable type-strain genomes for metagenomic binning, comparative biology and taxonomic classification.</title>
        <authorList>
            <person name="Goeker M."/>
        </authorList>
    </citation>
    <scope>NUCLEOTIDE SEQUENCE [LARGE SCALE GENOMIC DNA]</scope>
    <source>
        <strain evidence="3 4">DSM 5079</strain>
    </source>
</reference>
<feature type="region of interest" description="Disordered" evidence="1">
    <location>
        <begin position="112"/>
        <end position="142"/>
    </location>
</feature>
<evidence type="ECO:0000259" key="2">
    <source>
        <dbReference type="Pfam" id="PF16473"/>
    </source>
</evidence>
<feature type="domain" description="3'-5' exoribonuclease Rv2179c-like" evidence="2">
    <location>
        <begin position="563"/>
        <end position="740"/>
    </location>
</feature>
<organism evidence="3 4">
    <name type="scientific">Yokenella regensburgei</name>
    <dbReference type="NCBI Taxonomy" id="158877"/>
    <lineage>
        <taxon>Bacteria</taxon>
        <taxon>Pseudomonadati</taxon>
        <taxon>Pseudomonadota</taxon>
        <taxon>Gammaproteobacteria</taxon>
        <taxon>Enterobacterales</taxon>
        <taxon>Enterobacteriaceae</taxon>
        <taxon>Yokenella</taxon>
    </lineage>
</organism>
<dbReference type="Pfam" id="PF16473">
    <property type="entry name" value="Rv2179c-like"/>
    <property type="match status" value="1"/>
</dbReference>
<proteinExistence type="predicted"/>
<evidence type="ECO:0000313" key="3">
    <source>
        <dbReference type="EMBL" id="RKR64996.1"/>
    </source>
</evidence>